<dbReference type="OrthoDB" id="7848332at2759"/>
<dbReference type="Pfam" id="PF22528">
    <property type="entry name" value="PRMT_C"/>
    <property type="match status" value="1"/>
</dbReference>
<evidence type="ECO:0000313" key="10">
    <source>
        <dbReference type="Proteomes" id="UP000002899"/>
    </source>
</evidence>
<evidence type="ECO:0000259" key="7">
    <source>
        <dbReference type="Pfam" id="PF13649"/>
    </source>
</evidence>
<keyword evidence="3 6" id="KW-0808">Transferase</keyword>
<dbReference type="InterPro" id="IPR025799">
    <property type="entry name" value="Arg_MeTrfase"/>
</dbReference>
<protein>
    <recommendedName>
        <fullName evidence="1">type I protein arginine methyltransferase</fullName>
        <ecNumber evidence="1">2.1.1.319</ecNumber>
    </recommendedName>
</protein>
<dbReference type="GO" id="GO:0035242">
    <property type="term" value="F:protein-arginine omega-N asymmetric methyltransferase activity"/>
    <property type="evidence" value="ECO:0007669"/>
    <property type="project" value="UniProtKB-EC"/>
</dbReference>
<dbReference type="GeneID" id="24423504"/>
<dbReference type="EC" id="2.1.1.319" evidence="1"/>
<dbReference type="GO" id="GO:0042054">
    <property type="term" value="F:histone methyltransferase activity"/>
    <property type="evidence" value="ECO:0007669"/>
    <property type="project" value="TreeGrafter"/>
</dbReference>
<dbReference type="AlphaFoldDB" id="I7IPE4"/>
<dbReference type="Pfam" id="PF13649">
    <property type="entry name" value="Methyltransf_25"/>
    <property type="match status" value="1"/>
</dbReference>
<evidence type="ECO:0000256" key="2">
    <source>
        <dbReference type="ARBA" id="ARBA00022603"/>
    </source>
</evidence>
<dbReference type="GO" id="GO:0035241">
    <property type="term" value="F:protein-arginine omega-N monomethyltransferase activity"/>
    <property type="evidence" value="ECO:0007669"/>
    <property type="project" value="RHEA"/>
</dbReference>
<dbReference type="FunFam" id="3.40.50.150:FF:000003">
    <property type="entry name" value="Blast:Protein arginine N-methyltransferase 1"/>
    <property type="match status" value="1"/>
</dbReference>
<dbReference type="Gene3D" id="2.70.160.11">
    <property type="entry name" value="Hnrnp arginine n-methyltransferase1"/>
    <property type="match status" value="1"/>
</dbReference>
<dbReference type="GO" id="GO:0005634">
    <property type="term" value="C:nucleus"/>
    <property type="evidence" value="ECO:0007669"/>
    <property type="project" value="TreeGrafter"/>
</dbReference>
<sequence>MVNLEEFASDWIGFPEDDIESGDYYFDSYSHFGIQEEMLKDSVRTDAFRNAILQNGHLFYDKIVLDLGCGTGIMAMFAVQAGSKHVYAVDQSAIIFKAKQIIRDNNMGDKITFIRDKIEDVTLPEKVDIIVSEWIGYFCLYESMLDSVIFARDKWLKEGGLIFPDKVNIYIAGIEDGEYKAEKLDSWRSFYGLDFSSVIPTVMHEPIIDTVDSRALVTNPYCILKIDVNKWKTEDSNFCAKYRIVANKKDFMHAFVFWFDIIFSQCHVPVHISTSPNSSTTHWKQTVFYIRDNMPLEKGDIITGMICVRKNRDNKRDLDVKMSYYGKGKWFQVDDCNFYRIR</sequence>
<name>I7IPE4_BABMR</name>
<dbReference type="OMA" id="CTHTKVK"/>
<evidence type="ECO:0000256" key="3">
    <source>
        <dbReference type="ARBA" id="ARBA00022679"/>
    </source>
</evidence>
<accession>I7IPE4</accession>
<dbReference type="InterPro" id="IPR041698">
    <property type="entry name" value="Methyltransf_25"/>
</dbReference>
<evidence type="ECO:0000256" key="6">
    <source>
        <dbReference type="PROSITE-ProRule" id="PRU01015"/>
    </source>
</evidence>
<keyword evidence="2 6" id="KW-0489">Methyltransferase</keyword>
<dbReference type="KEGG" id="bmic:BMR1_01G02160"/>
<organism evidence="9 10">
    <name type="scientific">Babesia microti (strain RI)</name>
    <dbReference type="NCBI Taxonomy" id="1133968"/>
    <lineage>
        <taxon>Eukaryota</taxon>
        <taxon>Sar</taxon>
        <taxon>Alveolata</taxon>
        <taxon>Apicomplexa</taxon>
        <taxon>Aconoidasida</taxon>
        <taxon>Piroplasmida</taxon>
        <taxon>Babesiidae</taxon>
        <taxon>Babesia</taxon>
    </lineage>
</organism>
<gene>
    <name evidence="9" type="ORF">BMR1_01G02160</name>
</gene>
<comment type="catalytic activity">
    <reaction evidence="5">
        <text>L-arginyl-[protein] + S-adenosyl-L-methionine = N(omega)-methyl-L-arginyl-[protein] + S-adenosyl-L-homocysteine + H(+)</text>
        <dbReference type="Rhea" id="RHEA:48100"/>
        <dbReference type="Rhea" id="RHEA-COMP:10532"/>
        <dbReference type="Rhea" id="RHEA-COMP:11990"/>
        <dbReference type="ChEBI" id="CHEBI:15378"/>
        <dbReference type="ChEBI" id="CHEBI:29965"/>
        <dbReference type="ChEBI" id="CHEBI:57856"/>
        <dbReference type="ChEBI" id="CHEBI:59789"/>
        <dbReference type="ChEBI" id="CHEBI:65280"/>
    </reaction>
    <physiologicalReaction direction="left-to-right" evidence="5">
        <dbReference type="Rhea" id="RHEA:48101"/>
    </physiologicalReaction>
</comment>
<dbReference type="GO" id="GO:0032259">
    <property type="term" value="P:methylation"/>
    <property type="evidence" value="ECO:0007669"/>
    <property type="project" value="UniProtKB-KW"/>
</dbReference>
<dbReference type="Proteomes" id="UP000002899">
    <property type="component" value="Chromosome I"/>
</dbReference>
<dbReference type="RefSeq" id="XP_012647499.1">
    <property type="nucleotide sequence ID" value="XM_012792045.1"/>
</dbReference>
<evidence type="ECO:0000256" key="4">
    <source>
        <dbReference type="ARBA" id="ARBA00022691"/>
    </source>
</evidence>
<dbReference type="Gene3D" id="3.40.50.150">
    <property type="entry name" value="Vaccinia Virus protein VP39"/>
    <property type="match status" value="1"/>
</dbReference>
<dbReference type="InterPro" id="IPR055135">
    <property type="entry name" value="PRMT_dom"/>
</dbReference>
<dbReference type="VEuPathDB" id="PiroplasmaDB:BMR1_01G02160"/>
<reference evidence="9 10" key="1">
    <citation type="journal article" date="2012" name="Nucleic Acids Res.">
        <title>Sequencing of the smallest Apicomplexan genome from the human pathogen Babesia microti.</title>
        <authorList>
            <person name="Cornillot E."/>
            <person name="Hadj-Kaddour K."/>
            <person name="Dassouli A."/>
            <person name="Noel B."/>
            <person name="Ranwez V."/>
            <person name="Vacherie B."/>
            <person name="Augagneur Y."/>
            <person name="Bres V."/>
            <person name="Duclos A."/>
            <person name="Randazzo S."/>
            <person name="Carcy B."/>
            <person name="Debierre-Grockiego F."/>
            <person name="Delbecq S."/>
            <person name="Moubri-Menage K."/>
            <person name="Shams-Eldin H."/>
            <person name="Usmani-Brown S."/>
            <person name="Bringaud F."/>
            <person name="Wincker P."/>
            <person name="Vivares C.P."/>
            <person name="Schwarz R.T."/>
            <person name="Schetters T.P."/>
            <person name="Krause P.J."/>
            <person name="Gorenflot A."/>
            <person name="Berry V."/>
            <person name="Barbe V."/>
            <person name="Ben Mamoun C."/>
        </authorList>
    </citation>
    <scope>NUCLEOTIDE SEQUENCE [LARGE SCALE GENOMIC DNA]</scope>
    <source>
        <strain evidence="9 10">RI</strain>
    </source>
</reference>
<reference evidence="9 10" key="2">
    <citation type="journal article" date="2013" name="PLoS ONE">
        <title>Whole genome mapping and re-organization of the nuclear and mitochondrial genomes of Babesia microti isolates.</title>
        <authorList>
            <person name="Cornillot E."/>
            <person name="Dassouli A."/>
            <person name="Garg A."/>
            <person name="Pachikara N."/>
            <person name="Randazzo S."/>
            <person name="Depoix D."/>
            <person name="Carcy B."/>
            <person name="Delbecq S."/>
            <person name="Frutos R."/>
            <person name="Silva J.C."/>
            <person name="Sutton R."/>
            <person name="Krause P.J."/>
            <person name="Mamoun C.B."/>
        </authorList>
    </citation>
    <scope>NUCLEOTIDE SEQUENCE [LARGE SCALE GENOMIC DNA]</scope>
    <source>
        <strain evidence="9 10">RI</strain>
    </source>
</reference>
<keyword evidence="10" id="KW-1185">Reference proteome</keyword>
<evidence type="ECO:0000313" key="9">
    <source>
        <dbReference type="EMBL" id="CCF72890.1"/>
    </source>
</evidence>
<reference evidence="9 10" key="3">
    <citation type="journal article" date="2016" name="Sci. Rep.">
        <title>Genome-wide diversity and gene expression profiling of Babesia microti isolates identify polymorphic genes that mediate host-pathogen interactions.</title>
        <authorList>
            <person name="Silva J.C."/>
            <person name="Cornillot E."/>
            <person name="McCracken C."/>
            <person name="Usmani-Brown S."/>
            <person name="Dwivedi A."/>
            <person name="Ifeonu O.O."/>
            <person name="Crabtree J."/>
            <person name="Gotia H.T."/>
            <person name="Virji A.Z."/>
            <person name="Reynes C."/>
            <person name="Colinge J."/>
            <person name="Kumar V."/>
            <person name="Lawres L."/>
            <person name="Pazzi J.E."/>
            <person name="Pablo J.V."/>
            <person name="Hung C."/>
            <person name="Brancato J."/>
            <person name="Kumari P."/>
            <person name="Orvis J."/>
            <person name="Tretina K."/>
            <person name="Chibucos M."/>
            <person name="Ott S."/>
            <person name="Sadzewicz L."/>
            <person name="Sengamalay N."/>
            <person name="Shetty A.C."/>
            <person name="Su Q."/>
            <person name="Tallon L."/>
            <person name="Fraser C.M."/>
            <person name="Frutos R."/>
            <person name="Molina D.M."/>
            <person name="Krause P.J."/>
            <person name="Ben Mamoun C."/>
        </authorList>
    </citation>
    <scope>NUCLEOTIDE SEQUENCE [LARGE SCALE GENOMIC DNA]</scope>
    <source>
        <strain evidence="9 10">RI</strain>
    </source>
</reference>
<dbReference type="InterPro" id="IPR029063">
    <property type="entry name" value="SAM-dependent_MTases_sf"/>
</dbReference>
<proteinExistence type="predicted"/>
<feature type="domain" description="Protein arginine N-methyltransferase" evidence="8">
    <location>
        <begin position="166"/>
        <end position="325"/>
    </location>
</feature>
<dbReference type="CDD" id="cd02440">
    <property type="entry name" value="AdoMet_MTases"/>
    <property type="match status" value="1"/>
</dbReference>
<dbReference type="PANTHER" id="PTHR11006:SF53">
    <property type="entry name" value="PROTEIN ARGININE N-METHYLTRANSFERASE 3"/>
    <property type="match status" value="1"/>
</dbReference>
<feature type="domain" description="Methyltransferase" evidence="7">
    <location>
        <begin position="64"/>
        <end position="160"/>
    </location>
</feature>
<dbReference type="EMBL" id="FO082871">
    <property type="protein sequence ID" value="CCF72890.1"/>
    <property type="molecule type" value="Genomic_DNA"/>
</dbReference>
<evidence type="ECO:0000256" key="1">
    <source>
        <dbReference type="ARBA" id="ARBA00011925"/>
    </source>
</evidence>
<dbReference type="PANTHER" id="PTHR11006">
    <property type="entry name" value="PROTEIN ARGININE N-METHYLTRANSFERASE"/>
    <property type="match status" value="1"/>
</dbReference>
<evidence type="ECO:0000259" key="8">
    <source>
        <dbReference type="Pfam" id="PF22528"/>
    </source>
</evidence>
<keyword evidence="4 6" id="KW-0949">S-adenosyl-L-methionine</keyword>
<dbReference type="FunFam" id="2.70.160.11:FF:000001">
    <property type="entry name" value="Blast:Protein arginine N-methyltransferase 1"/>
    <property type="match status" value="1"/>
</dbReference>
<evidence type="ECO:0000256" key="5">
    <source>
        <dbReference type="ARBA" id="ARBA00049303"/>
    </source>
</evidence>
<dbReference type="PROSITE" id="PS51678">
    <property type="entry name" value="SAM_MT_PRMT"/>
    <property type="match status" value="1"/>
</dbReference>
<dbReference type="SUPFAM" id="SSF53335">
    <property type="entry name" value="S-adenosyl-L-methionine-dependent methyltransferases"/>
    <property type="match status" value="1"/>
</dbReference>